<reference evidence="12" key="2">
    <citation type="journal article" date="2010" name="Stand. Genomic Sci.">
        <title>Complete genome sequence of Vulcanisaeta distributa type strain (IC-017T).</title>
        <authorList>
            <person name="Mavromatis K."/>
            <person name="Sikorski J."/>
            <person name="Pabst E."/>
            <person name="Teshima H."/>
            <person name="Lapidus A."/>
            <person name="Lucas S."/>
            <person name="Nolan M."/>
            <person name="Glavina Del Rio T."/>
            <person name="Cheng J."/>
            <person name="Bruce D."/>
            <person name="Goodwin L."/>
            <person name="Pitluck S."/>
            <person name="Liolios K."/>
            <person name="Ivanova N."/>
            <person name="Mikhailova N."/>
            <person name="Pati A."/>
            <person name="Chen A."/>
            <person name="Palaniappan K."/>
            <person name="Land M."/>
            <person name="Hauser L."/>
            <person name="Chang Y."/>
            <person name="Jeffries C."/>
            <person name="Rohde M."/>
            <person name="Spring S."/>
            <person name="Goker M."/>
            <person name="Wirth R."/>
            <person name="Woyke T."/>
            <person name="Bristow J."/>
            <person name="Eisen J."/>
            <person name="Markowitz V."/>
            <person name="Hugenholtz P."/>
            <person name="Klenk H."/>
            <person name="Kyrpides N."/>
        </authorList>
    </citation>
    <scope>NUCLEOTIDE SEQUENCE [LARGE SCALE GENOMIC DNA]</scope>
    <source>
        <strain evidence="12">DSM 14429 / JCM 11212 / NBRC 100878 / IC-017</strain>
    </source>
</reference>
<reference evidence="11 12" key="1">
    <citation type="journal article" date="2010" name="Stand. Genomic Sci.">
        <title>Complete genome sequence of Vulcanisaeta distributa type strain (IC-017).</title>
        <authorList>
            <person name="Mavromatis K."/>
            <person name="Sikorski J."/>
            <person name="Pabst E."/>
            <person name="Teshima H."/>
            <person name="Lapidus A."/>
            <person name="Lucas S."/>
            <person name="Nolan M."/>
            <person name="Glavina Del Rio T."/>
            <person name="Cheng J.F."/>
            <person name="Bruce D."/>
            <person name="Goodwin L."/>
            <person name="Pitluck S."/>
            <person name="Liolios K."/>
            <person name="Ivanova N."/>
            <person name="Mikhailova N."/>
            <person name="Pati A."/>
            <person name="Chen A."/>
            <person name="Palaniappan K."/>
            <person name="Land M."/>
            <person name="Hauser L."/>
            <person name="Chang Y.J."/>
            <person name="Jeffries C.D."/>
            <person name="Rohde M."/>
            <person name="Spring S."/>
            <person name="Goker M."/>
            <person name="Wirth R."/>
            <person name="Woyke T."/>
            <person name="Bristow J."/>
            <person name="Eisen J.A."/>
            <person name="Markowitz V."/>
            <person name="Hugenholtz P."/>
            <person name="Klenk H.P."/>
            <person name="Kyrpides N.C."/>
        </authorList>
    </citation>
    <scope>NUCLEOTIDE SEQUENCE [LARGE SCALE GENOMIC DNA]</scope>
    <source>
        <strain evidence="12">DSM 14429 / JCM 11212 / NBRC 100878 / IC-017</strain>
    </source>
</reference>
<dbReference type="GO" id="GO:0009055">
    <property type="term" value="F:electron transfer activity"/>
    <property type="evidence" value="ECO:0007669"/>
    <property type="project" value="TreeGrafter"/>
</dbReference>
<dbReference type="eggNOG" id="arCOG02194">
    <property type="taxonomic scope" value="Archaea"/>
</dbReference>
<evidence type="ECO:0000256" key="9">
    <source>
        <dbReference type="SAM" id="Phobius"/>
    </source>
</evidence>
<dbReference type="Proteomes" id="UP000006681">
    <property type="component" value="Chromosome"/>
</dbReference>
<dbReference type="EMBL" id="CP002100">
    <property type="protein sequence ID" value="ADN51463.1"/>
    <property type="molecule type" value="Genomic_DNA"/>
</dbReference>
<dbReference type="InterPro" id="IPR051936">
    <property type="entry name" value="Heme-iron_electron_transfer"/>
</dbReference>
<accession>E1QPH5</accession>
<proteinExistence type="predicted"/>
<keyword evidence="7" id="KW-0560">Oxidoreductase</keyword>
<dbReference type="PANTHER" id="PTHR30598:SF3">
    <property type="entry name" value="RESPIRATORY NITRATE REDUCTASE 1 GAMMA CHAIN"/>
    <property type="match status" value="1"/>
</dbReference>
<dbReference type="GO" id="GO:0020037">
    <property type="term" value="F:heme binding"/>
    <property type="evidence" value="ECO:0007669"/>
    <property type="project" value="TreeGrafter"/>
</dbReference>
<dbReference type="Pfam" id="PF02665">
    <property type="entry name" value="Nitrate_red_gam"/>
    <property type="match status" value="1"/>
</dbReference>
<organism evidence="11 12">
    <name type="scientific">Vulcanisaeta distributa (strain DSM 14429 / JCM 11212 / NBRC 100878 / IC-017)</name>
    <dbReference type="NCBI Taxonomy" id="572478"/>
    <lineage>
        <taxon>Archaea</taxon>
        <taxon>Thermoproteota</taxon>
        <taxon>Thermoprotei</taxon>
        <taxon>Thermoproteales</taxon>
        <taxon>Thermoproteaceae</taxon>
        <taxon>Vulcanisaeta</taxon>
    </lineage>
</organism>
<dbReference type="SUPFAM" id="SSF103501">
    <property type="entry name" value="Respiratory nitrate reductase 1 gamma chain"/>
    <property type="match status" value="1"/>
</dbReference>
<protein>
    <submittedName>
        <fullName evidence="11">Nitrate reductase gamma subunit</fullName>
    </submittedName>
</protein>
<keyword evidence="4 9" id="KW-0812">Transmembrane</keyword>
<dbReference type="GO" id="GO:0005886">
    <property type="term" value="C:plasma membrane"/>
    <property type="evidence" value="ECO:0007669"/>
    <property type="project" value="UniProtKB-SubCell"/>
</dbReference>
<keyword evidence="12" id="KW-1185">Reference proteome</keyword>
<dbReference type="HOGENOM" id="CLU_1109554_0_0_2"/>
<dbReference type="STRING" id="572478.Vdis_2094"/>
<name>E1QPH5_VULDI</name>
<evidence type="ECO:0000256" key="6">
    <source>
        <dbReference type="ARBA" id="ARBA00022989"/>
    </source>
</evidence>
<evidence type="ECO:0000256" key="7">
    <source>
        <dbReference type="ARBA" id="ARBA00023002"/>
    </source>
</evidence>
<feature type="transmembrane region" description="Helical" evidence="9">
    <location>
        <begin position="213"/>
        <end position="238"/>
    </location>
</feature>
<dbReference type="Gene3D" id="1.20.950.20">
    <property type="entry name" value="Transmembrane di-heme cytochromes, Chain C"/>
    <property type="match status" value="1"/>
</dbReference>
<evidence type="ECO:0000256" key="2">
    <source>
        <dbReference type="ARBA" id="ARBA00022448"/>
    </source>
</evidence>
<dbReference type="GeneID" id="9753046"/>
<keyword evidence="6 9" id="KW-1133">Transmembrane helix</keyword>
<sequence>MNYAYLIVFGYVPYIAVVIFIVGIIFRLVRWLMPKALTGLYNVNATVNDDSYGKITIEILKRIFLFYTLPGTDTALFVGSVLFHWGIWIALVGHLGLLIPPAQLGAMGISPTMHVLLAKVIGGLGGVMALVGMLILIGRRLIDRSVKVGNFVVKLPMRSLSYLDDYFADALLLLIILLGLIQTLWLESVEPGFFEYSVAPWIWNLASFNVDKAISYIMAAPPITLAHVILAMIFIAYFPWGKMMHLFSFIYISPTVARPSIKIRVKSIPG</sequence>
<dbReference type="AlphaFoldDB" id="E1QPH5"/>
<dbReference type="GO" id="GO:0019645">
    <property type="term" value="P:anaerobic electron transport chain"/>
    <property type="evidence" value="ECO:0007669"/>
    <property type="project" value="TreeGrafter"/>
</dbReference>
<feature type="domain" description="NarG-like" evidence="10">
    <location>
        <begin position="74"/>
        <end position="249"/>
    </location>
</feature>
<dbReference type="KEGG" id="vdi:Vdis_2094"/>
<feature type="transmembrane region" description="Helical" evidence="9">
    <location>
        <begin position="116"/>
        <end position="137"/>
    </location>
</feature>
<evidence type="ECO:0000313" key="11">
    <source>
        <dbReference type="EMBL" id="ADN51463.1"/>
    </source>
</evidence>
<evidence type="ECO:0000256" key="8">
    <source>
        <dbReference type="ARBA" id="ARBA00023136"/>
    </source>
</evidence>
<evidence type="ECO:0000256" key="4">
    <source>
        <dbReference type="ARBA" id="ARBA00022692"/>
    </source>
</evidence>
<dbReference type="InterPro" id="IPR023234">
    <property type="entry name" value="NarG-like_domain"/>
</dbReference>
<evidence type="ECO:0000256" key="3">
    <source>
        <dbReference type="ARBA" id="ARBA00022475"/>
    </source>
</evidence>
<keyword evidence="5" id="KW-0249">Electron transport</keyword>
<dbReference type="PANTHER" id="PTHR30598">
    <property type="entry name" value="NITRATE REDUCTASE PRIVATE CHAPERONE, REDOX ENZYME MATURATION PROTEIN REMP FAMILY"/>
    <property type="match status" value="1"/>
</dbReference>
<keyword evidence="8 9" id="KW-0472">Membrane</keyword>
<evidence type="ECO:0000256" key="1">
    <source>
        <dbReference type="ARBA" id="ARBA00004651"/>
    </source>
</evidence>
<dbReference type="OrthoDB" id="27932at2157"/>
<evidence type="ECO:0000259" key="10">
    <source>
        <dbReference type="Pfam" id="PF02665"/>
    </source>
</evidence>
<gene>
    <name evidence="11" type="ordered locus">Vdis_2094</name>
</gene>
<dbReference type="InterPro" id="IPR036197">
    <property type="entry name" value="NarG-like_sf"/>
</dbReference>
<comment type="subcellular location">
    <subcellularLocation>
        <location evidence="1">Cell membrane</location>
        <topology evidence="1">Multi-pass membrane protein</topology>
    </subcellularLocation>
</comment>
<evidence type="ECO:0000313" key="12">
    <source>
        <dbReference type="Proteomes" id="UP000006681"/>
    </source>
</evidence>
<keyword evidence="2" id="KW-0813">Transport</keyword>
<evidence type="ECO:0000256" key="5">
    <source>
        <dbReference type="ARBA" id="ARBA00022982"/>
    </source>
</evidence>
<keyword evidence="3" id="KW-1003">Cell membrane</keyword>
<dbReference type="RefSeq" id="WP_013337188.1">
    <property type="nucleotide sequence ID" value="NC_014537.1"/>
</dbReference>
<feature type="transmembrane region" description="Helical" evidence="9">
    <location>
        <begin position="166"/>
        <end position="186"/>
    </location>
</feature>
<feature type="transmembrane region" description="Helical" evidence="9">
    <location>
        <begin position="6"/>
        <end position="29"/>
    </location>
</feature>
<feature type="transmembrane region" description="Helical" evidence="9">
    <location>
        <begin position="75"/>
        <end position="96"/>
    </location>
</feature>
<dbReference type="GO" id="GO:0008940">
    <property type="term" value="F:nitrate reductase activity"/>
    <property type="evidence" value="ECO:0007669"/>
    <property type="project" value="TreeGrafter"/>
</dbReference>